<accession>A0A423PD55</accession>
<dbReference type="Gene3D" id="3.40.640.10">
    <property type="entry name" value="Type I PLP-dependent aspartate aminotransferase-like (Major domain)"/>
    <property type="match status" value="1"/>
</dbReference>
<comment type="cofactor">
    <cofactor evidence="1 7">
        <name>pyridoxal 5'-phosphate</name>
        <dbReference type="ChEBI" id="CHEBI:597326"/>
    </cofactor>
</comment>
<evidence type="ECO:0000313" key="10">
    <source>
        <dbReference type="EMBL" id="ROO13768.1"/>
    </source>
</evidence>
<dbReference type="EMBL" id="MOBZ01000001">
    <property type="protein sequence ID" value="ROO13768.1"/>
    <property type="molecule type" value="Genomic_DNA"/>
</dbReference>
<evidence type="ECO:0000256" key="6">
    <source>
        <dbReference type="ARBA" id="ARBA00022898"/>
    </source>
</evidence>
<dbReference type="AlphaFoldDB" id="A0A423PD55"/>
<dbReference type="InterPro" id="IPR015422">
    <property type="entry name" value="PyrdxlP-dep_Trfase_small"/>
</dbReference>
<keyword evidence="5 7" id="KW-0808">Transferase</keyword>
<dbReference type="Pfam" id="PF00155">
    <property type="entry name" value="Aminotran_1_2"/>
    <property type="match status" value="1"/>
</dbReference>
<dbReference type="InterPro" id="IPR015421">
    <property type="entry name" value="PyrdxlP-dep_Trfase_major"/>
</dbReference>
<dbReference type="InterPro" id="IPR000796">
    <property type="entry name" value="Asp_trans"/>
</dbReference>
<evidence type="ECO:0000256" key="7">
    <source>
        <dbReference type="RuleBase" id="RU000481"/>
    </source>
</evidence>
<evidence type="ECO:0000256" key="5">
    <source>
        <dbReference type="ARBA" id="ARBA00022679"/>
    </source>
</evidence>
<evidence type="ECO:0000256" key="1">
    <source>
        <dbReference type="ARBA" id="ARBA00001933"/>
    </source>
</evidence>
<comment type="similarity">
    <text evidence="2 7">Belongs to the class-I pyridoxal-phosphate-dependent aminotransferase family.</text>
</comment>
<dbReference type="SUPFAM" id="SSF53383">
    <property type="entry name" value="PLP-dependent transferases"/>
    <property type="match status" value="1"/>
</dbReference>
<proteinExistence type="inferred from homology"/>
<keyword evidence="6" id="KW-0663">Pyridoxal phosphate</keyword>
<evidence type="ECO:0000313" key="11">
    <source>
        <dbReference type="Proteomes" id="UP000283619"/>
    </source>
</evidence>
<dbReference type="PANTHER" id="PTHR11879">
    <property type="entry name" value="ASPARTATE AMINOTRANSFERASE"/>
    <property type="match status" value="1"/>
</dbReference>
<dbReference type="PRINTS" id="PR00799">
    <property type="entry name" value="TRANSAMINASE"/>
</dbReference>
<sequence length="398" mass="43247">MSLFSAVEMAPRDPILGLNEAFNADTRTTKVNLGVGVYCNEEGRIPLLRAVIEAETVRAAQHASRGYLPIDGIAAYDQAVQKLLFGNDSPLISAGRVITTQAVGGTGALKIGADFLKQLLPNAVVAISDPSWENHRALFETAGFPVQNYRYYDAATHDVNRAGMLEDLNALPNGSIVILHACCHNPTGVDLTPADWNNVLEVVKTKGHVPFLDMAYQGFGDGIDEDAAAVRLFAESGLTFFVSSSFSKSFSLYGERVGALSIISESKEESARVLSQVKRVIRTNYSNPPTHGASIVAAVLNSPELRAQWEAELAEMRLRIRGMREQMVALLAEKAPGRDFSFVGRQRGMFSYSGLTTEQVHRLRNEFGIYALDTGRICVAALNQSNIKAVTDAIVQVI</sequence>
<dbReference type="Gene3D" id="3.90.1150.10">
    <property type="entry name" value="Aspartate Aminotransferase, domain 1"/>
    <property type="match status" value="1"/>
</dbReference>
<reference evidence="10 11" key="1">
    <citation type="submission" date="2016-10" db="EMBL/GenBank/DDBJ databases">
        <title>Comparative genome analysis of multiple Pseudomonas spp. focuses on biocontrol and plant growth promoting traits.</title>
        <authorList>
            <person name="Tao X.-Y."/>
            <person name="Taylor C.G."/>
        </authorList>
    </citation>
    <scope>NUCLEOTIDE SEQUENCE [LARGE SCALE GENOMIC DNA]</scope>
    <source>
        <strain evidence="10 11">36G2</strain>
    </source>
</reference>
<dbReference type="InterPro" id="IPR004838">
    <property type="entry name" value="NHTrfase_class1_PyrdxlP-BS"/>
</dbReference>
<evidence type="ECO:0000256" key="4">
    <source>
        <dbReference type="ARBA" id="ARBA00022576"/>
    </source>
</evidence>
<comment type="caution">
    <text evidence="10">The sequence shown here is derived from an EMBL/GenBank/DDBJ whole genome shotgun (WGS) entry which is preliminary data.</text>
</comment>
<evidence type="ECO:0000256" key="8">
    <source>
        <dbReference type="SAM" id="Coils"/>
    </source>
</evidence>
<dbReference type="PROSITE" id="PS00105">
    <property type="entry name" value="AA_TRANSFER_CLASS_1"/>
    <property type="match status" value="1"/>
</dbReference>
<dbReference type="FunFam" id="3.40.640.10:FF:000015">
    <property type="entry name" value="Aspartate aminotransferase"/>
    <property type="match status" value="1"/>
</dbReference>
<dbReference type="FunFam" id="3.90.1150.10:FF:000001">
    <property type="entry name" value="Aspartate aminotransferase"/>
    <property type="match status" value="1"/>
</dbReference>
<gene>
    <name evidence="10" type="ORF">BK673_01410</name>
</gene>
<feature type="coiled-coil region" evidence="8">
    <location>
        <begin position="306"/>
        <end position="333"/>
    </location>
</feature>
<organism evidence="10 11">
    <name type="scientific">Pseudomonas fluorescens</name>
    <dbReference type="NCBI Taxonomy" id="294"/>
    <lineage>
        <taxon>Bacteria</taxon>
        <taxon>Pseudomonadati</taxon>
        <taxon>Pseudomonadota</taxon>
        <taxon>Gammaproteobacteria</taxon>
        <taxon>Pseudomonadales</taxon>
        <taxon>Pseudomonadaceae</taxon>
        <taxon>Pseudomonas</taxon>
    </lineage>
</organism>
<keyword evidence="4 7" id="KW-0032">Aminotransferase</keyword>
<dbReference type="NCBIfam" id="NF006719">
    <property type="entry name" value="PRK09257.1"/>
    <property type="match status" value="1"/>
</dbReference>
<evidence type="ECO:0000259" key="9">
    <source>
        <dbReference type="Pfam" id="PF00155"/>
    </source>
</evidence>
<evidence type="ECO:0000256" key="2">
    <source>
        <dbReference type="ARBA" id="ARBA00007441"/>
    </source>
</evidence>
<dbReference type="GO" id="GO:0004838">
    <property type="term" value="F:L-tyrosine-2-oxoglutarate transaminase activity"/>
    <property type="evidence" value="ECO:0007669"/>
    <property type="project" value="TreeGrafter"/>
</dbReference>
<dbReference type="GO" id="GO:0042802">
    <property type="term" value="F:identical protein binding"/>
    <property type="evidence" value="ECO:0007669"/>
    <property type="project" value="TreeGrafter"/>
</dbReference>
<dbReference type="EC" id="2.6.1.-" evidence="7"/>
<dbReference type="PANTHER" id="PTHR11879:SF37">
    <property type="entry name" value="AROMATIC-AMINO-ACID AMINOTRANSFERASE"/>
    <property type="match status" value="1"/>
</dbReference>
<evidence type="ECO:0000256" key="3">
    <source>
        <dbReference type="ARBA" id="ARBA00011738"/>
    </source>
</evidence>
<feature type="domain" description="Aminotransferase class I/classII large" evidence="9">
    <location>
        <begin position="29"/>
        <end position="394"/>
    </location>
</feature>
<comment type="subunit">
    <text evidence="3">Homodimer.</text>
</comment>
<dbReference type="RefSeq" id="WP_123592827.1">
    <property type="nucleotide sequence ID" value="NZ_MOBZ01000001.1"/>
</dbReference>
<dbReference type="GO" id="GO:0005829">
    <property type="term" value="C:cytosol"/>
    <property type="evidence" value="ECO:0007669"/>
    <property type="project" value="TreeGrafter"/>
</dbReference>
<dbReference type="InterPro" id="IPR015424">
    <property type="entry name" value="PyrdxlP-dep_Trfase"/>
</dbReference>
<dbReference type="GO" id="GO:0030170">
    <property type="term" value="F:pyridoxal phosphate binding"/>
    <property type="evidence" value="ECO:0007669"/>
    <property type="project" value="InterPro"/>
</dbReference>
<dbReference type="GO" id="GO:0033585">
    <property type="term" value="P:L-phenylalanine biosynthetic process from chorismate via phenylpyruvate"/>
    <property type="evidence" value="ECO:0007669"/>
    <property type="project" value="TreeGrafter"/>
</dbReference>
<name>A0A423PD55_PSEFL</name>
<dbReference type="CDD" id="cd00609">
    <property type="entry name" value="AAT_like"/>
    <property type="match status" value="1"/>
</dbReference>
<dbReference type="InterPro" id="IPR004839">
    <property type="entry name" value="Aminotransferase_I/II_large"/>
</dbReference>
<protein>
    <recommendedName>
        <fullName evidence="7">Aminotransferase</fullName>
        <ecNumber evidence="7">2.6.1.-</ecNumber>
    </recommendedName>
</protein>
<keyword evidence="8" id="KW-0175">Coiled coil</keyword>
<dbReference type="Proteomes" id="UP000283619">
    <property type="component" value="Unassembled WGS sequence"/>
</dbReference>